<evidence type="ECO:0000259" key="6">
    <source>
        <dbReference type="PROSITE" id="PS50110"/>
    </source>
</evidence>
<feature type="domain" description="OmpR/PhoB-type" evidence="7">
    <location>
        <begin position="128"/>
        <end position="226"/>
    </location>
</feature>
<dbReference type="InterPro" id="IPR001867">
    <property type="entry name" value="OmpR/PhoB-type_DNA-bd"/>
</dbReference>
<feature type="DNA-binding region" description="OmpR/PhoB-type" evidence="5">
    <location>
        <begin position="128"/>
        <end position="226"/>
    </location>
</feature>
<evidence type="ECO:0000259" key="7">
    <source>
        <dbReference type="PROSITE" id="PS51755"/>
    </source>
</evidence>
<gene>
    <name evidence="8" type="ORF">CLV58_101308</name>
</gene>
<dbReference type="InterPro" id="IPR016032">
    <property type="entry name" value="Sig_transdc_resp-reg_C-effctor"/>
</dbReference>
<dbReference type="InterPro" id="IPR001789">
    <property type="entry name" value="Sig_transdc_resp-reg_receiver"/>
</dbReference>
<feature type="modified residue" description="4-aspartylphosphate" evidence="4">
    <location>
        <position position="52"/>
    </location>
</feature>
<keyword evidence="1 4" id="KW-0597">Phosphoprotein</keyword>
<accession>A0A2T0TNE4</accession>
<evidence type="ECO:0000256" key="2">
    <source>
        <dbReference type="ARBA" id="ARBA00023012"/>
    </source>
</evidence>
<dbReference type="Gene3D" id="1.10.10.10">
    <property type="entry name" value="Winged helix-like DNA-binding domain superfamily/Winged helix DNA-binding domain"/>
    <property type="match status" value="1"/>
</dbReference>
<proteinExistence type="predicted"/>
<dbReference type="Pfam" id="PF00072">
    <property type="entry name" value="Response_reg"/>
    <property type="match status" value="1"/>
</dbReference>
<evidence type="ECO:0000256" key="5">
    <source>
        <dbReference type="PROSITE-ProRule" id="PRU01091"/>
    </source>
</evidence>
<comment type="caution">
    <text evidence="8">The sequence shown here is derived from an EMBL/GenBank/DDBJ whole genome shotgun (WGS) entry which is preliminary data.</text>
</comment>
<dbReference type="GO" id="GO:0000976">
    <property type="term" value="F:transcription cis-regulatory region binding"/>
    <property type="evidence" value="ECO:0007669"/>
    <property type="project" value="TreeGrafter"/>
</dbReference>
<feature type="domain" description="Response regulatory" evidence="6">
    <location>
        <begin position="3"/>
        <end position="117"/>
    </location>
</feature>
<dbReference type="Pfam" id="PF00486">
    <property type="entry name" value="Trans_reg_C"/>
    <property type="match status" value="1"/>
</dbReference>
<keyword evidence="3 5" id="KW-0238">DNA-binding</keyword>
<dbReference type="SMART" id="SM00862">
    <property type="entry name" value="Trans_reg_C"/>
    <property type="match status" value="1"/>
</dbReference>
<dbReference type="RefSeq" id="WP_106135982.1">
    <property type="nucleotide sequence ID" value="NZ_PVTE01000001.1"/>
</dbReference>
<dbReference type="AlphaFoldDB" id="A0A2T0TNE4"/>
<dbReference type="PANTHER" id="PTHR48111:SF40">
    <property type="entry name" value="PHOSPHATE REGULON TRANSCRIPTIONAL REGULATORY PROTEIN PHOB"/>
    <property type="match status" value="1"/>
</dbReference>
<keyword evidence="2" id="KW-0902">Two-component regulatory system</keyword>
<dbReference type="PANTHER" id="PTHR48111">
    <property type="entry name" value="REGULATOR OF RPOS"/>
    <property type="match status" value="1"/>
</dbReference>
<reference evidence="8 9" key="1">
    <citation type="submission" date="2018-03" db="EMBL/GenBank/DDBJ databases">
        <title>Genomic Encyclopedia of Archaeal and Bacterial Type Strains, Phase II (KMG-II): from individual species to whole genera.</title>
        <authorList>
            <person name="Goeker M."/>
        </authorList>
    </citation>
    <scope>NUCLEOTIDE SEQUENCE [LARGE SCALE GENOMIC DNA]</scope>
    <source>
        <strain evidence="8 9">DSM 28354</strain>
    </source>
</reference>
<dbReference type="GO" id="GO:0000156">
    <property type="term" value="F:phosphorelay response regulator activity"/>
    <property type="evidence" value="ECO:0007669"/>
    <property type="project" value="TreeGrafter"/>
</dbReference>
<organism evidence="8 9">
    <name type="scientific">Spirosoma oryzae</name>
    <dbReference type="NCBI Taxonomy" id="1469603"/>
    <lineage>
        <taxon>Bacteria</taxon>
        <taxon>Pseudomonadati</taxon>
        <taxon>Bacteroidota</taxon>
        <taxon>Cytophagia</taxon>
        <taxon>Cytophagales</taxon>
        <taxon>Cytophagaceae</taxon>
        <taxon>Spirosoma</taxon>
    </lineage>
</organism>
<keyword evidence="9" id="KW-1185">Reference proteome</keyword>
<evidence type="ECO:0000256" key="3">
    <source>
        <dbReference type="ARBA" id="ARBA00023125"/>
    </source>
</evidence>
<dbReference type="PROSITE" id="PS50110">
    <property type="entry name" value="RESPONSE_REGULATORY"/>
    <property type="match status" value="1"/>
</dbReference>
<name>A0A2T0TNE4_9BACT</name>
<dbReference type="CDD" id="cd00383">
    <property type="entry name" value="trans_reg_C"/>
    <property type="match status" value="1"/>
</dbReference>
<evidence type="ECO:0000256" key="4">
    <source>
        <dbReference type="PROSITE-ProRule" id="PRU00169"/>
    </source>
</evidence>
<evidence type="ECO:0000313" key="8">
    <source>
        <dbReference type="EMBL" id="PRY47242.1"/>
    </source>
</evidence>
<dbReference type="InterPro" id="IPR011006">
    <property type="entry name" value="CheY-like_superfamily"/>
</dbReference>
<dbReference type="SUPFAM" id="SSF52172">
    <property type="entry name" value="CheY-like"/>
    <property type="match status" value="1"/>
</dbReference>
<dbReference type="InterPro" id="IPR036388">
    <property type="entry name" value="WH-like_DNA-bd_sf"/>
</dbReference>
<dbReference type="CDD" id="cd17574">
    <property type="entry name" value="REC_OmpR"/>
    <property type="match status" value="1"/>
</dbReference>
<dbReference type="Proteomes" id="UP000238375">
    <property type="component" value="Unassembled WGS sequence"/>
</dbReference>
<dbReference type="GO" id="GO:0032993">
    <property type="term" value="C:protein-DNA complex"/>
    <property type="evidence" value="ECO:0007669"/>
    <property type="project" value="TreeGrafter"/>
</dbReference>
<dbReference type="GO" id="GO:0005829">
    <property type="term" value="C:cytosol"/>
    <property type="evidence" value="ECO:0007669"/>
    <property type="project" value="TreeGrafter"/>
</dbReference>
<sequence>MLHILLVEDEPFLARVVKDSLEQRSYTVTYAVDGRKAYDLFVQGDFALCIVDVMMPQVDGFTLVRQIRAVDKQVPVLFLTARTDTADVMEGYGSGGNDYLKKPFSLEELFLRVAELLRRRNAGESSAGNACPIGRYRFLPQQQVLQMDGQPDTRLTYRETQLLQLLYDHRNDVLARRQALLHLWGDDNPYHARTMDVFITKLRKQLRSDASVQILNLRGIGYKLVC</sequence>
<protein>
    <submittedName>
        <fullName evidence="8">DNA-binding response OmpR family regulator</fullName>
    </submittedName>
</protein>
<dbReference type="OrthoDB" id="5343479at2"/>
<dbReference type="PROSITE" id="PS51755">
    <property type="entry name" value="OMPR_PHOB"/>
    <property type="match status" value="1"/>
</dbReference>
<dbReference type="Gene3D" id="3.40.50.2300">
    <property type="match status" value="1"/>
</dbReference>
<dbReference type="SMART" id="SM00448">
    <property type="entry name" value="REC"/>
    <property type="match status" value="1"/>
</dbReference>
<evidence type="ECO:0000313" key="9">
    <source>
        <dbReference type="Proteomes" id="UP000238375"/>
    </source>
</evidence>
<evidence type="ECO:0000256" key="1">
    <source>
        <dbReference type="ARBA" id="ARBA00022553"/>
    </source>
</evidence>
<dbReference type="GO" id="GO:0006355">
    <property type="term" value="P:regulation of DNA-templated transcription"/>
    <property type="evidence" value="ECO:0007669"/>
    <property type="project" value="InterPro"/>
</dbReference>
<dbReference type="EMBL" id="PVTE01000001">
    <property type="protein sequence ID" value="PRY47242.1"/>
    <property type="molecule type" value="Genomic_DNA"/>
</dbReference>
<dbReference type="SUPFAM" id="SSF46894">
    <property type="entry name" value="C-terminal effector domain of the bipartite response regulators"/>
    <property type="match status" value="1"/>
</dbReference>
<dbReference type="InterPro" id="IPR039420">
    <property type="entry name" value="WalR-like"/>
</dbReference>